<sequence>MISTLEQQLIRYIRADAWMLAILATVRDVALQDCWIGAGFVRNKIWDVLHGFARTPLNDIDVIYFDRSNTTKVKDQEIETRLKALHPTLNWSVKNQARMHLRNGQLPYASCEEAISYWPETATAIAVRLTTLDKLAYCAPYGLEDLFLLIVKPTPNFDVNQYRDRIHKKSWQRRWHQLTVQTE</sequence>
<dbReference type="Pfam" id="PF06042">
    <property type="entry name" value="NTP_transf_6"/>
    <property type="match status" value="1"/>
</dbReference>
<evidence type="ECO:0000313" key="2">
    <source>
        <dbReference type="Proteomes" id="UP000182114"/>
    </source>
</evidence>
<dbReference type="eggNOG" id="COG3575">
    <property type="taxonomic scope" value="Bacteria"/>
</dbReference>
<dbReference type="RefSeq" id="WP_074537847.1">
    <property type="nucleotide sequence ID" value="NZ_FNBD01000003.1"/>
</dbReference>
<dbReference type="PANTHER" id="PTHR39166">
    <property type="entry name" value="BLL1166 PROTEIN"/>
    <property type="match status" value="1"/>
</dbReference>
<evidence type="ECO:0008006" key="3">
    <source>
        <dbReference type="Google" id="ProtNLM"/>
    </source>
</evidence>
<dbReference type="EMBL" id="FNBD01000003">
    <property type="protein sequence ID" value="SDE75409.1"/>
    <property type="molecule type" value="Genomic_DNA"/>
</dbReference>
<protein>
    <recommendedName>
        <fullName evidence="3">Nucleotidyltransferase family protein</fullName>
    </recommendedName>
</protein>
<keyword evidence="2" id="KW-1185">Reference proteome</keyword>
<proteinExistence type="predicted"/>
<name>A0A1G7FHL5_9FLAO</name>
<dbReference type="Proteomes" id="UP000182114">
    <property type="component" value="Unassembled WGS sequence"/>
</dbReference>
<organism evidence="1 2">
    <name type="scientific">Cellulophaga baltica</name>
    <dbReference type="NCBI Taxonomy" id="76594"/>
    <lineage>
        <taxon>Bacteria</taxon>
        <taxon>Pseudomonadati</taxon>
        <taxon>Bacteroidota</taxon>
        <taxon>Flavobacteriia</taxon>
        <taxon>Flavobacteriales</taxon>
        <taxon>Flavobacteriaceae</taxon>
        <taxon>Cellulophaga</taxon>
    </lineage>
</organism>
<accession>A0A1G7FHL5</accession>
<dbReference type="InterPro" id="IPR009267">
    <property type="entry name" value="NTP_transf_6"/>
</dbReference>
<dbReference type="AlphaFoldDB" id="A0A1G7FHL5"/>
<dbReference type="PANTHER" id="PTHR39166:SF1">
    <property type="entry name" value="BLL1166 PROTEIN"/>
    <property type="match status" value="1"/>
</dbReference>
<evidence type="ECO:0000313" key="1">
    <source>
        <dbReference type="EMBL" id="SDE75409.1"/>
    </source>
</evidence>
<reference evidence="2" key="1">
    <citation type="submission" date="2016-10" db="EMBL/GenBank/DDBJ databases">
        <authorList>
            <person name="Varghese N."/>
            <person name="Submissions S."/>
        </authorList>
    </citation>
    <scope>NUCLEOTIDE SEQUENCE [LARGE SCALE GENOMIC DNA]</scope>
    <source>
        <strain evidence="2">DSM 24729</strain>
    </source>
</reference>
<gene>
    <name evidence="1" type="ORF">SAMN04487992_103271</name>
</gene>